<dbReference type="SUPFAM" id="SSF46626">
    <property type="entry name" value="Cytochrome c"/>
    <property type="match status" value="2"/>
</dbReference>
<comment type="PTM">
    <text evidence="8">Binds 2 heme groups per subunit.</text>
</comment>
<comment type="subcellular location">
    <subcellularLocation>
        <location evidence="1">Periplasm</location>
    </subcellularLocation>
</comment>
<evidence type="ECO:0000256" key="8">
    <source>
        <dbReference type="PIRSR" id="PIRSR000294-1"/>
    </source>
</evidence>
<comment type="cofactor">
    <cofactor evidence="8">
        <name>heme</name>
        <dbReference type="ChEBI" id="CHEBI:30413"/>
    </cofactor>
    <text evidence="8">Binds 2 heme groups.</text>
</comment>
<feature type="binding site" description="covalent" evidence="8">
    <location>
        <position position="49"/>
    </location>
    <ligand>
        <name>heme c</name>
        <dbReference type="ChEBI" id="CHEBI:61717"/>
        <label>1</label>
    </ligand>
</feature>
<evidence type="ECO:0000313" key="11">
    <source>
        <dbReference type="EMBL" id="KRG70201.1"/>
    </source>
</evidence>
<evidence type="ECO:0000313" key="12">
    <source>
        <dbReference type="Proteomes" id="UP000052052"/>
    </source>
</evidence>
<keyword evidence="5" id="KW-0574">Periplasm</keyword>
<dbReference type="InterPro" id="IPR004852">
    <property type="entry name" value="Di-haem_cyt_c_peroxidsae"/>
</dbReference>
<keyword evidence="3 9" id="KW-0479">Metal-binding</keyword>
<reference evidence="11 12" key="1">
    <citation type="submission" date="2015-05" db="EMBL/GenBank/DDBJ databases">
        <title>Genome sequencing and analysis of members of genus Stenotrophomonas.</title>
        <authorList>
            <person name="Patil P.P."/>
            <person name="Midha S."/>
            <person name="Patil P.B."/>
        </authorList>
    </citation>
    <scope>NUCLEOTIDE SEQUENCE [LARGE SCALE GENOMIC DNA]</scope>
    <source>
        <strain evidence="11 12">DSM 21858</strain>
    </source>
</reference>
<evidence type="ECO:0000256" key="4">
    <source>
        <dbReference type="ARBA" id="ARBA00022729"/>
    </source>
</evidence>
<evidence type="ECO:0000256" key="5">
    <source>
        <dbReference type="ARBA" id="ARBA00022764"/>
    </source>
</evidence>
<dbReference type="PANTHER" id="PTHR30600:SF7">
    <property type="entry name" value="CYTOCHROME C PEROXIDASE-RELATED"/>
    <property type="match status" value="1"/>
</dbReference>
<feature type="binding site" description="axial binding residue" evidence="9">
    <location>
        <position position="192"/>
    </location>
    <ligand>
        <name>heme c</name>
        <dbReference type="ChEBI" id="CHEBI:61717"/>
        <label>2</label>
    </ligand>
    <ligandPart>
        <name>Fe</name>
        <dbReference type="ChEBI" id="CHEBI:18248"/>
    </ligandPart>
</feature>
<feature type="binding site" description="axial binding residue" evidence="9">
    <location>
        <position position="50"/>
    </location>
    <ligand>
        <name>heme c</name>
        <dbReference type="ChEBI" id="CHEBI:61717"/>
        <label>1</label>
    </ligand>
    <ligandPart>
        <name>Fe</name>
        <dbReference type="ChEBI" id="CHEBI:18248"/>
    </ligandPart>
</feature>
<keyword evidence="4" id="KW-0732">Signal</keyword>
<evidence type="ECO:0000256" key="1">
    <source>
        <dbReference type="ARBA" id="ARBA00004418"/>
    </source>
</evidence>
<feature type="binding site" description="axial binding residue" evidence="9">
    <location>
        <position position="268"/>
    </location>
    <ligand>
        <name>heme c</name>
        <dbReference type="ChEBI" id="CHEBI:61717"/>
        <label>2</label>
    </ligand>
    <ligandPart>
        <name>Fe</name>
        <dbReference type="ChEBI" id="CHEBI:18248"/>
    </ligandPart>
</feature>
<dbReference type="GO" id="GO:0004130">
    <property type="term" value="F:cytochrome-c peroxidase activity"/>
    <property type="evidence" value="ECO:0007669"/>
    <property type="project" value="TreeGrafter"/>
</dbReference>
<dbReference type="Pfam" id="PF03150">
    <property type="entry name" value="CCP_MauG"/>
    <property type="match status" value="1"/>
</dbReference>
<evidence type="ECO:0000256" key="9">
    <source>
        <dbReference type="PIRSR" id="PIRSR000294-2"/>
    </source>
</evidence>
<name>A0A0R0CJS4_9GAMM</name>
<evidence type="ECO:0000256" key="3">
    <source>
        <dbReference type="ARBA" id="ARBA00022723"/>
    </source>
</evidence>
<dbReference type="AlphaFoldDB" id="A0A0R0CJS4"/>
<feature type="domain" description="Cytochrome c" evidence="10">
    <location>
        <begin position="24"/>
        <end position="156"/>
    </location>
</feature>
<keyword evidence="12" id="KW-1185">Reference proteome</keyword>
<evidence type="ECO:0000256" key="6">
    <source>
        <dbReference type="ARBA" id="ARBA00023002"/>
    </source>
</evidence>
<comment type="caution">
    <text evidence="11">The sequence shown here is derived from an EMBL/GenBank/DDBJ whole genome shotgun (WGS) entry which is preliminary data.</text>
</comment>
<feature type="binding site" description="covalent" evidence="8">
    <location>
        <position position="46"/>
    </location>
    <ligand>
        <name>heme c</name>
        <dbReference type="ChEBI" id="CHEBI:61717"/>
        <label>1</label>
    </ligand>
</feature>
<evidence type="ECO:0000256" key="7">
    <source>
        <dbReference type="ARBA" id="ARBA00023004"/>
    </source>
</evidence>
<evidence type="ECO:0000256" key="2">
    <source>
        <dbReference type="ARBA" id="ARBA00022617"/>
    </source>
</evidence>
<dbReference type="PROSITE" id="PS51007">
    <property type="entry name" value="CYTC"/>
    <property type="match status" value="2"/>
</dbReference>
<dbReference type="STRING" id="344882.ABB29_07505"/>
<accession>A0A0R0CJS4</accession>
<dbReference type="InterPro" id="IPR051395">
    <property type="entry name" value="Cytochrome_c_Peroxidase/MauG"/>
</dbReference>
<dbReference type="InterPro" id="IPR026259">
    <property type="entry name" value="MauG/Cytc_peroxidase"/>
</dbReference>
<keyword evidence="7 9" id="KW-0408">Iron</keyword>
<protein>
    <recommendedName>
        <fullName evidence="10">Cytochrome c domain-containing protein</fullName>
    </recommendedName>
</protein>
<dbReference type="PIRSF" id="PIRSF000294">
    <property type="entry name" value="Cytochrome-c_peroxidase"/>
    <property type="match status" value="1"/>
</dbReference>
<evidence type="ECO:0000259" key="10">
    <source>
        <dbReference type="PROSITE" id="PS51007"/>
    </source>
</evidence>
<keyword evidence="2 8" id="KW-0349">Heme</keyword>
<dbReference type="GO" id="GO:0046872">
    <property type="term" value="F:metal ion binding"/>
    <property type="evidence" value="ECO:0007669"/>
    <property type="project" value="UniProtKB-KW"/>
</dbReference>
<gene>
    <name evidence="11" type="ORF">ABB29_07505</name>
</gene>
<dbReference type="GO" id="GO:0009055">
    <property type="term" value="F:electron transfer activity"/>
    <property type="evidence" value="ECO:0007669"/>
    <property type="project" value="InterPro"/>
</dbReference>
<dbReference type="GO" id="GO:0042597">
    <property type="term" value="C:periplasmic space"/>
    <property type="evidence" value="ECO:0007669"/>
    <property type="project" value="UniProtKB-SubCell"/>
</dbReference>
<feature type="domain" description="Cytochrome c" evidence="10">
    <location>
        <begin position="174"/>
        <end position="293"/>
    </location>
</feature>
<keyword evidence="6" id="KW-0560">Oxidoreductase</keyword>
<feature type="binding site" description="covalent" evidence="8">
    <location>
        <position position="188"/>
    </location>
    <ligand>
        <name>heme c</name>
        <dbReference type="ChEBI" id="CHEBI:61717"/>
        <label>2</label>
    </ligand>
</feature>
<sequence>MVEPTPAASSELVKPLPPADFDVARAELGKQLFHDTRLSGDATLSCASCHSLDHGGAEPRVTSIGINGQIGPINSPTVLNARHNFVQFWDGRAADLLEQAAGPVLNPVEMGGDWSVIVPRLQQDADYPAAFAALYPDGITQANTLDAIVEYEKSLVTPSRFDDYLNGDATALSPVEIEGYQTFKSVGCTTCHQGINVGGTQYQRMGVYHDYFADRGNLTDADLGRFNVTGEEQHRHVFKVPTLRNIALTAPYLHDGSQDSLASTVQLMGKYQLDRELTDAQVTSIVAFLHALTGELPASARPAQAMDAGGDNPPAAP</sequence>
<dbReference type="EMBL" id="LDJL01000007">
    <property type="protein sequence ID" value="KRG70201.1"/>
    <property type="molecule type" value="Genomic_DNA"/>
</dbReference>
<dbReference type="PATRIC" id="fig|344882.3.peg.2845"/>
<dbReference type="PANTHER" id="PTHR30600">
    <property type="entry name" value="CYTOCHROME C PEROXIDASE-RELATED"/>
    <property type="match status" value="1"/>
</dbReference>
<feature type="binding site" description="covalent" evidence="8">
    <location>
        <position position="191"/>
    </location>
    <ligand>
        <name>heme c</name>
        <dbReference type="ChEBI" id="CHEBI:61717"/>
        <label>2</label>
    </ligand>
</feature>
<organism evidence="11 12">
    <name type="scientific">Pseudoxanthomonas dokdonensis</name>
    <dbReference type="NCBI Taxonomy" id="344882"/>
    <lineage>
        <taxon>Bacteria</taxon>
        <taxon>Pseudomonadati</taxon>
        <taxon>Pseudomonadota</taxon>
        <taxon>Gammaproteobacteria</taxon>
        <taxon>Lysobacterales</taxon>
        <taxon>Lysobacteraceae</taxon>
        <taxon>Pseudoxanthomonas</taxon>
    </lineage>
</organism>
<dbReference type="InterPro" id="IPR009056">
    <property type="entry name" value="Cyt_c-like_dom"/>
</dbReference>
<dbReference type="Gene3D" id="1.10.760.10">
    <property type="entry name" value="Cytochrome c-like domain"/>
    <property type="match status" value="2"/>
</dbReference>
<dbReference type="Proteomes" id="UP000052052">
    <property type="component" value="Unassembled WGS sequence"/>
</dbReference>
<dbReference type="InterPro" id="IPR036909">
    <property type="entry name" value="Cyt_c-like_dom_sf"/>
</dbReference>
<proteinExistence type="predicted"/>
<dbReference type="GO" id="GO:0020037">
    <property type="term" value="F:heme binding"/>
    <property type="evidence" value="ECO:0007669"/>
    <property type="project" value="InterPro"/>
</dbReference>